<evidence type="ECO:0000313" key="2">
    <source>
        <dbReference type="Proteomes" id="UP000499080"/>
    </source>
</evidence>
<accession>A0A4Y2EF59</accession>
<comment type="caution">
    <text evidence="1">The sequence shown here is derived from an EMBL/GenBank/DDBJ whole genome shotgun (WGS) entry which is preliminary data.</text>
</comment>
<reference evidence="1 2" key="1">
    <citation type="journal article" date="2019" name="Sci. Rep.">
        <title>Orb-weaving spider Araneus ventricosus genome elucidates the spidroin gene catalogue.</title>
        <authorList>
            <person name="Kono N."/>
            <person name="Nakamura H."/>
            <person name="Ohtoshi R."/>
            <person name="Moran D.A.P."/>
            <person name="Shinohara A."/>
            <person name="Yoshida Y."/>
            <person name="Fujiwara M."/>
            <person name="Mori M."/>
            <person name="Tomita M."/>
            <person name="Arakawa K."/>
        </authorList>
    </citation>
    <scope>NUCLEOTIDE SEQUENCE [LARGE SCALE GENOMIC DNA]</scope>
</reference>
<protein>
    <submittedName>
        <fullName evidence="1">Uncharacterized protein</fullName>
    </submittedName>
</protein>
<dbReference type="EMBL" id="BGPR01000585">
    <property type="protein sequence ID" value="GBM27427.1"/>
    <property type="molecule type" value="Genomic_DNA"/>
</dbReference>
<dbReference type="Proteomes" id="UP000499080">
    <property type="component" value="Unassembled WGS sequence"/>
</dbReference>
<dbReference type="AlphaFoldDB" id="A0A4Y2EF59"/>
<proteinExistence type="predicted"/>
<gene>
    <name evidence="1" type="ORF">AVEN_59888_1</name>
</gene>
<name>A0A4Y2EF59_ARAVE</name>
<evidence type="ECO:0000313" key="1">
    <source>
        <dbReference type="EMBL" id="GBM27427.1"/>
    </source>
</evidence>
<keyword evidence="2" id="KW-1185">Reference proteome</keyword>
<sequence>MRTSAGLSYSRIEITKVPVRSVSVASTSHVTRCLLHIATLHEQSIRIGKLSLAERFESTEEGQKLYPSFAINRPNSKTGRPFCDITDCAQIPRCVGLDAVNFSDFPPPNNPSVSRSALHPFEWAGTVWVLFLQAKSKCGPVSSESPFRWHPILDPKATLLFWVLPRNSKTDLIYRNLQAMSRRIMDLARYKLGQVD</sequence>
<organism evidence="1 2">
    <name type="scientific">Araneus ventricosus</name>
    <name type="common">Orbweaver spider</name>
    <name type="synonym">Epeira ventricosa</name>
    <dbReference type="NCBI Taxonomy" id="182803"/>
    <lineage>
        <taxon>Eukaryota</taxon>
        <taxon>Metazoa</taxon>
        <taxon>Ecdysozoa</taxon>
        <taxon>Arthropoda</taxon>
        <taxon>Chelicerata</taxon>
        <taxon>Arachnida</taxon>
        <taxon>Araneae</taxon>
        <taxon>Araneomorphae</taxon>
        <taxon>Entelegynae</taxon>
        <taxon>Araneoidea</taxon>
        <taxon>Araneidae</taxon>
        <taxon>Araneus</taxon>
    </lineage>
</organism>